<proteinExistence type="predicted"/>
<dbReference type="EMBL" id="CP049916">
    <property type="protein sequence ID" value="QIO08009.1"/>
    <property type="molecule type" value="Genomic_DNA"/>
</dbReference>
<name>A0A6G8S1D7_9GAMM</name>
<evidence type="ECO:0000313" key="2">
    <source>
        <dbReference type="Proteomes" id="UP000501939"/>
    </source>
</evidence>
<dbReference type="KEGG" id="alj:G8D99_02555"/>
<dbReference type="Proteomes" id="UP000501939">
    <property type="component" value="Chromosome"/>
</dbReference>
<gene>
    <name evidence="1" type="ORF">G8D99_02555</name>
</gene>
<dbReference type="RefSeq" id="WP_166322339.1">
    <property type="nucleotide sequence ID" value="NZ_CP049916.1"/>
</dbReference>
<sequence>MFDLQFSQSEYLADLKTALLHEFDALYQKHHDQGIYAFALVLDGLLVAQYTTVSTKKSLLTEVENKYQYLSEEDMWNVEKWQYRAQTNQGVSSFSRSMSEYFQHTRLSFTSVHSKDRFNQNALNFYVQGMEDVKDIILDKYDLLADKITFMVHLPNDPQVAIRSLERLNPPSSNLFEAIANLKSTVITQGKTRFKLSQVDKDILTDLGQSLEIEPYDDMQIAQQAYLLSLEPYFLETSPYIQNLINDIAAMEEGYLVMTKQEIQNRMKQFNF</sequence>
<dbReference type="Pfam" id="PF14136">
    <property type="entry name" value="DUF4303"/>
    <property type="match status" value="1"/>
</dbReference>
<dbReference type="AlphaFoldDB" id="A0A6G8S1D7"/>
<reference evidence="1 2" key="1">
    <citation type="submission" date="2020-03" db="EMBL/GenBank/DDBJ databases">
        <authorList>
            <person name="Zhu W."/>
        </authorList>
    </citation>
    <scope>NUCLEOTIDE SEQUENCE [LARGE SCALE GENOMIC DNA]</scope>
    <source>
        <strain evidence="1 2">185</strain>
    </source>
</reference>
<keyword evidence="2" id="KW-1185">Reference proteome</keyword>
<accession>A0A6G8S1D7</accession>
<evidence type="ECO:0000313" key="1">
    <source>
        <dbReference type="EMBL" id="QIO08009.1"/>
    </source>
</evidence>
<protein>
    <submittedName>
        <fullName evidence="1">DUF4303 domain-containing protein</fullName>
    </submittedName>
</protein>
<dbReference type="InterPro" id="IPR025409">
    <property type="entry name" value="DUF4303"/>
</dbReference>
<organism evidence="1 2">
    <name type="scientific">Acinetobacter lanii</name>
    <dbReference type="NCBI Taxonomy" id="2715163"/>
    <lineage>
        <taxon>Bacteria</taxon>
        <taxon>Pseudomonadati</taxon>
        <taxon>Pseudomonadota</taxon>
        <taxon>Gammaproteobacteria</taxon>
        <taxon>Moraxellales</taxon>
        <taxon>Moraxellaceae</taxon>
        <taxon>Acinetobacter</taxon>
    </lineage>
</organism>